<dbReference type="EMBL" id="JBHSCF010000029">
    <property type="protein sequence ID" value="MFC4187911.1"/>
    <property type="molecule type" value="Genomic_DNA"/>
</dbReference>
<keyword evidence="3" id="KW-1185">Reference proteome</keyword>
<sequence>MNVELHGGPCMELTWSKSSYSGAEGGDCVEVAACLDKVHIRDSKNITRPDLALAPSAWTVFIEFTREA</sequence>
<feature type="domain" description="DUF397" evidence="1">
    <location>
        <begin position="13"/>
        <end position="64"/>
    </location>
</feature>
<gene>
    <name evidence="2" type="ORF">ACFO3R_16245</name>
</gene>
<dbReference type="InterPro" id="IPR007278">
    <property type="entry name" value="DUF397"/>
</dbReference>
<accession>A0ABV8N579</accession>
<dbReference type="RefSeq" id="WP_200697083.1">
    <property type="nucleotide sequence ID" value="NZ_BAAAYA010000016.1"/>
</dbReference>
<protein>
    <submittedName>
        <fullName evidence="2">DUF397 domain-containing protein</fullName>
    </submittedName>
</protein>
<evidence type="ECO:0000259" key="1">
    <source>
        <dbReference type="Pfam" id="PF04149"/>
    </source>
</evidence>
<organism evidence="2 3">
    <name type="scientific">Streptomyces flavovirens</name>
    <dbReference type="NCBI Taxonomy" id="52258"/>
    <lineage>
        <taxon>Bacteria</taxon>
        <taxon>Bacillati</taxon>
        <taxon>Actinomycetota</taxon>
        <taxon>Actinomycetes</taxon>
        <taxon>Kitasatosporales</taxon>
        <taxon>Streptomycetaceae</taxon>
        <taxon>Streptomyces</taxon>
    </lineage>
</organism>
<evidence type="ECO:0000313" key="3">
    <source>
        <dbReference type="Proteomes" id="UP001595871"/>
    </source>
</evidence>
<evidence type="ECO:0000313" key="2">
    <source>
        <dbReference type="EMBL" id="MFC4187911.1"/>
    </source>
</evidence>
<proteinExistence type="predicted"/>
<reference evidence="3" key="1">
    <citation type="journal article" date="2019" name="Int. J. Syst. Evol. Microbiol.">
        <title>The Global Catalogue of Microorganisms (GCM) 10K type strain sequencing project: providing services to taxonomists for standard genome sequencing and annotation.</title>
        <authorList>
            <consortium name="The Broad Institute Genomics Platform"/>
            <consortium name="The Broad Institute Genome Sequencing Center for Infectious Disease"/>
            <person name="Wu L."/>
            <person name="Ma J."/>
        </authorList>
    </citation>
    <scope>NUCLEOTIDE SEQUENCE [LARGE SCALE GENOMIC DNA]</scope>
    <source>
        <strain evidence="3">CCM 3243</strain>
    </source>
</reference>
<dbReference type="Proteomes" id="UP001595871">
    <property type="component" value="Unassembled WGS sequence"/>
</dbReference>
<comment type="caution">
    <text evidence="2">The sequence shown here is derived from an EMBL/GenBank/DDBJ whole genome shotgun (WGS) entry which is preliminary data.</text>
</comment>
<name>A0ABV8N579_9ACTN</name>
<dbReference type="Pfam" id="PF04149">
    <property type="entry name" value="DUF397"/>
    <property type="match status" value="1"/>
</dbReference>